<dbReference type="GO" id="GO:0006260">
    <property type="term" value="P:DNA replication"/>
    <property type="evidence" value="ECO:0007669"/>
    <property type="project" value="UniProtKB-KW"/>
</dbReference>
<feature type="domain" description="GINS subunit" evidence="5">
    <location>
        <begin position="79"/>
        <end position="173"/>
    </location>
</feature>
<dbReference type="PANTHER" id="PTHR22768:SF0">
    <property type="entry name" value="DNA REPLICATION COMPLEX GINS PROTEIN PSF3"/>
    <property type="match status" value="1"/>
</dbReference>
<reference evidence="6" key="3">
    <citation type="submission" date="2000-02" db="EMBL/GenBank/DDBJ databases">
        <authorList>
            <person name="EU Arabidopsis sequencing project"/>
        </authorList>
    </citation>
    <scope>NUCLEOTIDE SEQUENCE</scope>
</reference>
<proteinExistence type="inferred from homology"/>
<evidence type="ECO:0000313" key="6">
    <source>
        <dbReference type="EMBL" id="CAB75907.1"/>
    </source>
</evidence>
<dbReference type="SUPFAM" id="SSF158573">
    <property type="entry name" value="GINS helical bundle-like"/>
    <property type="match status" value="1"/>
</dbReference>
<dbReference type="EMBL" id="AL132975">
    <property type="protein sequence ID" value="CAB75907.1"/>
    <property type="molecule type" value="Genomic_DNA"/>
</dbReference>
<dbReference type="Pfam" id="PF05916">
    <property type="entry name" value="Sld5"/>
    <property type="match status" value="1"/>
</dbReference>
<dbReference type="InterPro" id="IPR021151">
    <property type="entry name" value="GINS_A"/>
</dbReference>
<evidence type="ECO:0000256" key="1">
    <source>
        <dbReference type="ARBA" id="ARBA00004123"/>
    </source>
</evidence>
<dbReference type="CDD" id="cd21693">
    <property type="entry name" value="GINS_B_Psf3"/>
    <property type="match status" value="1"/>
</dbReference>
<accession>Q9M2T0</accession>
<keyword evidence="3" id="KW-0235">DNA replication</keyword>
<evidence type="ECO:0000256" key="2">
    <source>
        <dbReference type="ARBA" id="ARBA00006343"/>
    </source>
</evidence>
<dbReference type="Gene3D" id="1.20.58.2050">
    <property type="match status" value="1"/>
</dbReference>
<evidence type="ECO:0000256" key="4">
    <source>
        <dbReference type="ARBA" id="ARBA00023242"/>
    </source>
</evidence>
<reference evidence="6" key="1">
    <citation type="submission" date="1999-11" db="EMBL/GenBank/DDBJ databases">
        <authorList>
            <person name="Benes V."/>
            <person name="Wurmbach E."/>
            <person name="Drzonek H."/>
            <person name="Ansorge W."/>
            <person name="Mewes H.W."/>
            <person name="Lemcke K."/>
            <person name="Mayer K.F.X."/>
            <person name="Quetier F."/>
            <person name="Salanoubat M."/>
        </authorList>
    </citation>
    <scope>NUCLEOTIDE SEQUENCE</scope>
</reference>
<dbReference type="AlphaFoldDB" id="Q9M2T0"/>
<comment type="similarity">
    <text evidence="2">Belongs to the GINS3/PSF3 family.</text>
</comment>
<keyword evidence="4" id="KW-0539">Nucleus</keyword>
<gene>
    <name evidence="6" type="primary">T22E16.150</name>
</gene>
<dbReference type="InterPro" id="IPR038437">
    <property type="entry name" value="GINS_Psf3_sf"/>
</dbReference>
<dbReference type="InterPro" id="IPR036224">
    <property type="entry name" value="GINS_bundle-like_dom_sf"/>
</dbReference>
<dbReference type="GO" id="GO:0005634">
    <property type="term" value="C:nucleus"/>
    <property type="evidence" value="ECO:0007669"/>
    <property type="project" value="UniProtKB-SubCell"/>
</dbReference>
<protein>
    <submittedName>
        <fullName evidence="6">Uncharacterized protein T22E16.150</fullName>
    </submittedName>
</protein>
<dbReference type="SUPFAM" id="SSF160059">
    <property type="entry name" value="PriA/YqbF domain"/>
    <property type="match status" value="1"/>
</dbReference>
<dbReference type="PANTHER" id="PTHR22768">
    <property type="entry name" value="DNA REPLICATION COMPLEX GINS PROTEIN PSF3"/>
    <property type="match status" value="1"/>
</dbReference>
<dbReference type="PIR" id="T47688">
    <property type="entry name" value="T47688"/>
</dbReference>
<dbReference type="ExpressionAtlas" id="Q9M2T0">
    <property type="expression patterns" value="baseline and differential"/>
</dbReference>
<dbReference type="InterPro" id="IPR010492">
    <property type="entry name" value="GINS_Psf3"/>
</dbReference>
<evidence type="ECO:0000259" key="5">
    <source>
        <dbReference type="Pfam" id="PF05916"/>
    </source>
</evidence>
<sequence length="194" mass="22081">MAKYFDIDDILIEEEFVPVLFHKTANGVTIDPSAETNCVSILLPSAKAEQGSKVELPFWLAHELHLRQAVTINLPPCFDQKTRLEVQADAAYVDLRSRCPYFYEFGCKIEPLVTDRTLGILLSTAFKIRYKEALTKVYTAAHITASKYLSFLTKEETNLYEAAHLSMTAFKKWRTGGPRFQRASILGRKRKDSN</sequence>
<reference key="2">
    <citation type="journal article" date="2000" name="Nature">
        <title>Sequence and analysis of chromosome 3 of the plant Arabidopsis thaliana.</title>
        <authorList>
            <consortium name="European Union Chromosome 3 Arabidopsis Sequencing Consortium"/>
            <consortium name="Institute for Genomic Research"/>
            <consortium name="Kazusa DNA Research Institute"/>
            <person name="Salanoubat M."/>
            <person name="Lemcke K."/>
            <person name="Rieger M."/>
            <person name="Ansorge W."/>
            <person name="Unseld M."/>
            <person name="Fartmann B."/>
            <person name="Valle G."/>
            <person name="Blocker H."/>
            <person name="Perez-Alonso M."/>
            <person name="Obermaier B."/>
            <person name="Delseny M."/>
            <person name="Boutry M."/>
            <person name="Grivell L.A."/>
            <person name="Mache R."/>
            <person name="Puigdomenech P."/>
            <person name="De Simone V."/>
            <person name="Choisne N."/>
            <person name="Artiguenave F."/>
            <person name="Robert C."/>
            <person name="Brottier P."/>
            <person name="Wincker P."/>
            <person name="Cattolico L."/>
            <person name="Weissenbach J."/>
            <person name="Saurin W."/>
            <person name="Quetier F."/>
            <person name="Schafer M."/>
            <person name="Muller-Auer S."/>
            <person name="Gabel C."/>
            <person name="Fuchs M."/>
            <person name="Benes V."/>
            <person name="Wurmbach E."/>
            <person name="Drzonek H."/>
            <person name="Erfle H."/>
            <person name="Jordan N."/>
            <person name="Bangert S."/>
            <person name="Wiedelmann R."/>
            <person name="Kranz H."/>
            <person name="Voss H."/>
            <person name="Holland R."/>
            <person name="Brandt P."/>
            <person name="Nyakatura G."/>
            <person name="Vezzi A."/>
            <person name="D'Angelo M."/>
            <person name="Pallavicini A."/>
            <person name="Toppo S."/>
            <person name="Simionati B."/>
            <person name="Conrad A."/>
            <person name="Hornischer K."/>
            <person name="Kauer G."/>
            <person name="Lohnert T.H."/>
            <person name="Nordsiek G."/>
            <person name="Reichelt J."/>
            <person name="Scharfe M."/>
            <person name="Schon O."/>
            <person name="Bargues M."/>
            <person name="Terol J."/>
            <person name="Climent J."/>
            <person name="Navarro P."/>
            <person name="Collado C."/>
            <person name="Perez-Perez A."/>
            <person name="Ottenwalder B."/>
            <person name="Duchemin D."/>
            <person name="Cooke R."/>
            <person name="Laudie M."/>
            <person name="Berger-Llauro C."/>
            <person name="Purnelle B."/>
            <person name="Masuy D."/>
            <person name="de Haan M."/>
            <person name="Maarse A.C."/>
            <person name="Alcaraz J.P."/>
            <person name="Cottet A."/>
            <person name="Casacuberta E."/>
            <person name="Monfort A."/>
            <person name="Argiriou A."/>
            <person name="flores M."/>
            <person name="Liguori R."/>
            <person name="Vitale D."/>
            <person name="Mannhaupt G."/>
            <person name="Haase D."/>
            <person name="Schoof H."/>
            <person name="Rudd S."/>
            <person name="Zaccaria P."/>
            <person name="Mewes H.W."/>
            <person name="Mayer K.F."/>
            <person name="Kaul S."/>
            <person name="Town C.D."/>
            <person name="Koo H.L."/>
            <person name="Tallon L.J."/>
            <person name="Jenkins J."/>
            <person name="Rooney T."/>
            <person name="Rizzo M."/>
            <person name="Walts A."/>
            <person name="Utterback T."/>
            <person name="Fujii C.Y."/>
            <person name="Shea T.P."/>
            <person name="Creasy T.H."/>
            <person name="Haas B."/>
            <person name="Maiti R."/>
            <person name="Wu D."/>
            <person name="Peterson J."/>
            <person name="Van Aken S."/>
            <person name="Pai G."/>
            <person name="Militscher J."/>
            <person name="Sellers P."/>
            <person name="Gill J.E."/>
            <person name="Feldblyum T.V."/>
            <person name="Preuss D."/>
            <person name="Lin X."/>
            <person name="Nierman W.C."/>
            <person name="Salzberg S.L."/>
            <person name="White O."/>
            <person name="Venter J.C."/>
            <person name="Fraser C.M."/>
            <person name="Kaneko T."/>
            <person name="Nakamura Y."/>
            <person name="Sato S."/>
            <person name="Kato T."/>
            <person name="Asamizu E."/>
            <person name="Sasamoto S."/>
            <person name="Kimura T."/>
            <person name="Idesawa K."/>
            <person name="Kawashima K."/>
            <person name="Kishida Y."/>
            <person name="Kiyokawa C."/>
            <person name="Kohara M."/>
            <person name="Matsumoto M."/>
            <person name="Matsuno A."/>
            <person name="Muraki A."/>
            <person name="Nakayama S."/>
            <person name="Nakazaki N."/>
            <person name="Shinpo S."/>
            <person name="Takeuchi C."/>
            <person name="Wada T."/>
            <person name="Watanabe A."/>
            <person name="Yamada M."/>
            <person name="Yasuda M."/>
            <person name="Tabata S."/>
        </authorList>
    </citation>
    <scope>NUCLEOTIDE SEQUENCE [LARGE SCALE GENOMIC DNA]</scope>
    <source>
        <strain>cv. Columbia</strain>
    </source>
</reference>
<dbReference type="CDD" id="cd11713">
    <property type="entry name" value="GINS_A_psf3"/>
    <property type="match status" value="1"/>
</dbReference>
<organism evidence="6">
    <name type="scientific">Arabidopsis thaliana</name>
    <name type="common">Mouse-ear cress</name>
    <dbReference type="NCBI Taxonomy" id="3702"/>
    <lineage>
        <taxon>Eukaryota</taxon>
        <taxon>Viridiplantae</taxon>
        <taxon>Streptophyta</taxon>
        <taxon>Embryophyta</taxon>
        <taxon>Tracheophyta</taxon>
        <taxon>Spermatophyta</taxon>
        <taxon>Magnoliopsida</taxon>
        <taxon>eudicotyledons</taxon>
        <taxon>Gunneridae</taxon>
        <taxon>Pentapetalae</taxon>
        <taxon>rosids</taxon>
        <taxon>malvids</taxon>
        <taxon>Brassicales</taxon>
        <taxon>Brassicaceae</taxon>
        <taxon>Camelineae</taxon>
        <taxon>Arabidopsis</taxon>
    </lineage>
</organism>
<comment type="subcellular location">
    <subcellularLocation>
        <location evidence="1">Nucleus</location>
    </subcellularLocation>
</comment>
<name>Q9M2T0_ARATH</name>
<evidence type="ECO:0000256" key="3">
    <source>
        <dbReference type="ARBA" id="ARBA00022705"/>
    </source>
</evidence>